<dbReference type="Pfam" id="PF02992">
    <property type="entry name" value="Transposase_21"/>
    <property type="match status" value="1"/>
</dbReference>
<dbReference type="InterPro" id="IPR025452">
    <property type="entry name" value="DUF4218"/>
</dbReference>
<dbReference type="InterPro" id="IPR025312">
    <property type="entry name" value="DUF4216"/>
</dbReference>
<organism evidence="6 7">
    <name type="scientific">Acer yangbiense</name>
    <dbReference type="NCBI Taxonomy" id="1000413"/>
    <lineage>
        <taxon>Eukaryota</taxon>
        <taxon>Viridiplantae</taxon>
        <taxon>Streptophyta</taxon>
        <taxon>Embryophyta</taxon>
        <taxon>Tracheophyta</taxon>
        <taxon>Spermatophyta</taxon>
        <taxon>Magnoliopsida</taxon>
        <taxon>eudicotyledons</taxon>
        <taxon>Gunneridae</taxon>
        <taxon>Pentapetalae</taxon>
        <taxon>rosids</taxon>
        <taxon>malvids</taxon>
        <taxon>Sapindales</taxon>
        <taxon>Sapindaceae</taxon>
        <taxon>Hippocastanoideae</taxon>
        <taxon>Acereae</taxon>
        <taxon>Acer</taxon>
    </lineage>
</organism>
<sequence length="1384" mass="159497">MDPLYTNWVFHGEPFPSPSIGHENIKMTETYLMYKDHIMFHEGETIEEMNREMNGVMNEDIFEEELMNIVSVAENPLYPGCTKHTKISATAALFKHKVTHGLSDNGFDELLKIIRDMLLPENTLPDSFYSTKKLLKAFDLGYEKIHACINDCCLFRKEYENDQECFKCHESRWKVNEHTKEIHQGVPAKVLRYFPIKPRLRRMFGIAKMAKDLRWHDSHKSEDGKMRHPVDSLAWSTINRKWPSFASDPQNIRFGIATDGFNPFQDLSSRYSCWPVILDVYNFPPLLCMSKESLMLTLLIPGPKQPGNDIDIYLAPLIEDLKDLWTIGIDAYDGYSESTFNLKAILMWTINDFPAYGNMSGWPTKGRYACPICRENTCSKWLSHSQKFSYMGHRWFLAMDHPFRIKRAWFNGKHEKGRRPKLCAGEEIYKEDMLVRHNLDVMHVEKNICDSIIGTLLDVKGKSKDGLNSRWDLESMCIRKELHPESRGNIFYLPAASHTLSKVEKQIFCRRPDGYGSNIGTRVSVKDCKIVGLKSHDCHLLMQQLLSIALRGILPKGPRIAIFRLCSFFNELCNRVVDRNRIEKLEEDVVETLCMLERFFPPSFFDIMVRLTIHLGREARLCGPVQFHWMYPIERFMKVLKGYVKNRARPEGCIAERYLAEEYTMFCSNYIKQAFVVGTRHDRNQELDNDLLFGGRPISTGKSIILSAEMLHIAHRYILFNCSEVQPYKEMHLEELKSLDRRLARNYNQLQKKHMDIFNALWLRDKINAQAKHNEVFISNTLKWLAHGPRDLAMSYSGYIINGLHFHTKDAEKSRQNSGVLIEATTMCRSRARDHTQSVGQVAYYGVLKDILMVDYHMFQVPIFKCVWANIVNGVKLEEGFVLVNLHEGQSQFARDPFILASQAKQVFYCRESDTLHWYVVGKALPRGYHELETYDENLYVPSTHNNLFGLGTNNDNENQAYTRVDVDEAEKRALKQRQAIYASLTRNRNYGISITNEEQNSRNEAPSDTNTPSEHNTQNTQVNDDAKKKTARGPTRMAKLKGKEPVEVDLNVHGQIVDGSSITLSSYIGTVAREHVPVTLQSWKQLDDQTKDMLWSSLLQYFKLLESSKDYIFRKMGGRWRQYKSLITTKLREANKKSGKKHAFKLIKPKNITNDEEWQNFIKYRTSSAFEELRSSECPPNDSCIKEDAIAKVLGTEKHDQVRGLGFGATPSRVDAQIQSRENVKLLEAKLKVTNDELSSLRETVAGIMKQNEQLHNRIAMEDAVGSEAFIRSHTCTPQSQYGSALMAQDNSPPENARCHLLHWYPDDDVGDQVVAEGRIASTNPKATLHHMPLGKGYWKVWVDVVYEDINLCRPTDEHGTLNQAIGSTVAWIKDCIKLLFKR</sequence>
<dbReference type="InterPro" id="IPR004242">
    <property type="entry name" value="Transposase_21"/>
</dbReference>
<gene>
    <name evidence="6" type="ORF">EZV62_012172</name>
</gene>
<dbReference type="EMBL" id="VAHF01000005">
    <property type="protein sequence ID" value="TXG60809.1"/>
    <property type="molecule type" value="Genomic_DNA"/>
</dbReference>
<feature type="compositionally biased region" description="Polar residues" evidence="2">
    <location>
        <begin position="993"/>
        <end position="1024"/>
    </location>
</feature>
<evidence type="ECO:0000259" key="3">
    <source>
        <dbReference type="Pfam" id="PF13952"/>
    </source>
</evidence>
<protein>
    <recommendedName>
        <fullName evidence="8">DUF4218 domain-containing protein</fullName>
    </recommendedName>
</protein>
<reference evidence="7" key="1">
    <citation type="journal article" date="2019" name="Gigascience">
        <title>De novo genome assembly of the endangered Acer yangbiense, a plant species with extremely small populations endemic to Yunnan Province, China.</title>
        <authorList>
            <person name="Yang J."/>
            <person name="Wariss H.M."/>
            <person name="Tao L."/>
            <person name="Zhang R."/>
            <person name="Yun Q."/>
            <person name="Hollingsworth P."/>
            <person name="Dao Z."/>
            <person name="Luo G."/>
            <person name="Guo H."/>
            <person name="Ma Y."/>
            <person name="Sun W."/>
        </authorList>
    </citation>
    <scope>NUCLEOTIDE SEQUENCE [LARGE SCALE GENOMIC DNA]</scope>
    <source>
        <strain evidence="7">cv. Malutang</strain>
    </source>
</reference>
<dbReference type="Pfam" id="PF13952">
    <property type="entry name" value="DUF4216"/>
    <property type="match status" value="1"/>
</dbReference>
<dbReference type="Pfam" id="PF13960">
    <property type="entry name" value="DUF4218"/>
    <property type="match status" value="1"/>
</dbReference>
<dbReference type="Proteomes" id="UP000323000">
    <property type="component" value="Chromosome 5"/>
</dbReference>
<comment type="caution">
    <text evidence="6">The sequence shown here is derived from an EMBL/GenBank/DDBJ whole genome shotgun (WGS) entry which is preliminary data.</text>
</comment>
<feature type="coiled-coil region" evidence="1">
    <location>
        <begin position="1225"/>
        <end position="1259"/>
    </location>
</feature>
<accession>A0A5C7HVP3</accession>
<feature type="domain" description="DUF4218" evidence="4">
    <location>
        <begin position="572"/>
        <end position="684"/>
    </location>
</feature>
<dbReference type="Pfam" id="PF26133">
    <property type="entry name" value="DUF8039"/>
    <property type="match status" value="1"/>
</dbReference>
<evidence type="ECO:0000313" key="6">
    <source>
        <dbReference type="EMBL" id="TXG60809.1"/>
    </source>
</evidence>
<feature type="region of interest" description="Disordered" evidence="2">
    <location>
        <begin position="993"/>
        <end position="1042"/>
    </location>
</feature>
<keyword evidence="1" id="KW-0175">Coiled coil</keyword>
<dbReference type="PANTHER" id="PTHR48258">
    <property type="entry name" value="DUF4218 DOMAIN-CONTAINING PROTEIN-RELATED"/>
    <property type="match status" value="1"/>
</dbReference>
<feature type="domain" description="DUF4216" evidence="3">
    <location>
        <begin position="855"/>
        <end position="921"/>
    </location>
</feature>
<dbReference type="OrthoDB" id="1933987at2759"/>
<evidence type="ECO:0000259" key="4">
    <source>
        <dbReference type="Pfam" id="PF13960"/>
    </source>
</evidence>
<evidence type="ECO:0000256" key="1">
    <source>
        <dbReference type="SAM" id="Coils"/>
    </source>
</evidence>
<evidence type="ECO:0000313" key="7">
    <source>
        <dbReference type="Proteomes" id="UP000323000"/>
    </source>
</evidence>
<dbReference type="InterPro" id="IPR058352">
    <property type="entry name" value="DUF8039"/>
</dbReference>
<keyword evidence="7" id="KW-1185">Reference proteome</keyword>
<evidence type="ECO:0000259" key="5">
    <source>
        <dbReference type="Pfam" id="PF26133"/>
    </source>
</evidence>
<dbReference type="PANTHER" id="PTHR48258:SF3">
    <property type="entry name" value="FK506-BINDING PROTEIN 4-LIKE ISOFORM X1"/>
    <property type="match status" value="1"/>
</dbReference>
<evidence type="ECO:0008006" key="8">
    <source>
        <dbReference type="Google" id="ProtNLM"/>
    </source>
</evidence>
<feature type="domain" description="DUF8039" evidence="5">
    <location>
        <begin position="1296"/>
        <end position="1380"/>
    </location>
</feature>
<evidence type="ECO:0000256" key="2">
    <source>
        <dbReference type="SAM" id="MobiDB-lite"/>
    </source>
</evidence>
<proteinExistence type="predicted"/>
<name>A0A5C7HVP3_9ROSI</name>